<sequence>MADPFATEDELAAFWRPLDAEESTKAVTLLRFASAMIRTEFGDIDARIEAEKLDPDIPKFVAMAAVKQAMIAADQAGITESSEQAGSYGVTTKFANPMGNLYLTKQWKRMLRPGGSGRKAFSINPAPNAGLGYLE</sequence>
<dbReference type="Proteomes" id="UP000239290">
    <property type="component" value="Unassembled WGS sequence"/>
</dbReference>
<dbReference type="Pfam" id="PF09355">
    <property type="entry name" value="Phage_Gp19"/>
    <property type="match status" value="1"/>
</dbReference>
<protein>
    <recommendedName>
        <fullName evidence="3">Phage protein Gp19/Gp15/Gp42</fullName>
    </recommendedName>
</protein>
<dbReference type="EMBL" id="PUIO01000015">
    <property type="protein sequence ID" value="PQP24160.1"/>
    <property type="molecule type" value="Genomic_DNA"/>
</dbReference>
<dbReference type="AlphaFoldDB" id="A0A2S8JAY7"/>
<accession>A0A2S8JAY7</accession>
<dbReference type="RefSeq" id="WP_105415310.1">
    <property type="nucleotide sequence ID" value="NZ_PUIO01000015.1"/>
</dbReference>
<dbReference type="InterPro" id="IPR018963">
    <property type="entry name" value="Mycophage_D29_Gp19"/>
</dbReference>
<evidence type="ECO:0008006" key="3">
    <source>
        <dbReference type="Google" id="ProtNLM"/>
    </source>
</evidence>
<evidence type="ECO:0000313" key="1">
    <source>
        <dbReference type="EMBL" id="PQP24160.1"/>
    </source>
</evidence>
<evidence type="ECO:0000313" key="2">
    <source>
        <dbReference type="Proteomes" id="UP000239290"/>
    </source>
</evidence>
<gene>
    <name evidence="1" type="ORF">C5613_14870</name>
</gene>
<reference evidence="2" key="1">
    <citation type="submission" date="2018-02" db="EMBL/GenBank/DDBJ databases">
        <title>Draft genome sequencing of Rhodococcus opacus KU647198.</title>
        <authorList>
            <person name="Zheng B.-X."/>
        </authorList>
    </citation>
    <scope>NUCLEOTIDE SEQUENCE [LARGE SCALE GENOMIC DNA]</scope>
    <source>
        <strain evidence="2">04-OD7</strain>
    </source>
</reference>
<name>A0A2S8JAY7_RHOOP</name>
<proteinExistence type="predicted"/>
<comment type="caution">
    <text evidence="1">The sequence shown here is derived from an EMBL/GenBank/DDBJ whole genome shotgun (WGS) entry which is preliminary data.</text>
</comment>
<organism evidence="1 2">
    <name type="scientific">Rhodococcus opacus</name>
    <name type="common">Nocardia opaca</name>
    <dbReference type="NCBI Taxonomy" id="37919"/>
    <lineage>
        <taxon>Bacteria</taxon>
        <taxon>Bacillati</taxon>
        <taxon>Actinomycetota</taxon>
        <taxon>Actinomycetes</taxon>
        <taxon>Mycobacteriales</taxon>
        <taxon>Nocardiaceae</taxon>
        <taxon>Rhodococcus</taxon>
    </lineage>
</organism>